<accession>A0AAE9BWY3</accession>
<feature type="region of interest" description="Disordered" evidence="1">
    <location>
        <begin position="104"/>
        <end position="127"/>
    </location>
</feature>
<reference evidence="2" key="1">
    <citation type="submission" date="2021-05" db="EMBL/GenBank/DDBJ databases">
        <title>Diversity, taxonomy and evolution of archaeal viruses of the class Caudoviricetes.</title>
        <authorList>
            <person name="Liu Y."/>
            <person name="Demina T.A."/>
            <person name="Roux S."/>
            <person name="Aiewsakun P."/>
            <person name="Kazlauskas D."/>
            <person name="Simmonds P."/>
            <person name="Prangishvili D."/>
            <person name="Oksanen H.M."/>
            <person name="Krupovic M."/>
        </authorList>
    </citation>
    <scope>NUCLEOTIDE SEQUENCE</scope>
    <source>
        <strain evidence="2">HRTV-13/1</strain>
    </source>
</reference>
<feature type="compositionally biased region" description="Acidic residues" evidence="1">
    <location>
        <begin position="116"/>
        <end position="127"/>
    </location>
</feature>
<dbReference type="Proteomes" id="UP000828049">
    <property type="component" value="Segment"/>
</dbReference>
<evidence type="ECO:0000313" key="3">
    <source>
        <dbReference type="Proteomes" id="UP000828049"/>
    </source>
</evidence>
<sequence length="127" mass="13859">MVQEITVLVVPPGYDGNDVGDPRIDEVEVDPEVEDAYLDHRIVSDEGSSAVDRALVNRERKNMVADSILVYQEESSKENPDVQVQLDALEQAVSYMWDVVSGEDVGSEAQRTAEAETGDSVDDSTSA</sequence>
<evidence type="ECO:0000256" key="1">
    <source>
        <dbReference type="SAM" id="MobiDB-lite"/>
    </source>
</evidence>
<evidence type="ECO:0000313" key="2">
    <source>
        <dbReference type="EMBL" id="UBF21279.1"/>
    </source>
</evidence>
<organism evidence="2 3">
    <name type="scientific">Halorubrum phage HRTV-13</name>
    <dbReference type="NCBI Taxonomy" id="2877993"/>
    <lineage>
        <taxon>Viruses</taxon>
        <taxon>Duplodnaviria</taxon>
        <taxon>Heunggongvirae</taxon>
        <taxon>Uroviricota</taxon>
        <taxon>Caudoviricetes</taxon>
        <taxon>Thumleimavirales</taxon>
        <taxon>Hafunaviridae</taxon>
        <taxon>Haloferacalesvirus</taxon>
        <taxon>Haloferacalesvirus hv5</taxon>
    </lineage>
</organism>
<gene>
    <name evidence="2" type="ORF">HRTV-13_gp33</name>
</gene>
<protein>
    <submittedName>
        <fullName evidence="2">Uncharacterized protein</fullName>
    </submittedName>
</protein>
<name>A0AAE9BWY3_9CAUD</name>
<proteinExistence type="predicted"/>
<dbReference type="EMBL" id="MZ334510">
    <property type="protein sequence ID" value="UBF21279.1"/>
    <property type="molecule type" value="Genomic_DNA"/>
</dbReference>